<gene>
    <name evidence="5" type="ORF">VFPPC_03420</name>
</gene>
<keyword evidence="2" id="KW-1133">Transmembrane helix</keyword>
<dbReference type="InterPro" id="IPR056019">
    <property type="entry name" value="DUF7598"/>
</dbReference>
<feature type="signal peptide" evidence="3">
    <location>
        <begin position="1"/>
        <end position="19"/>
    </location>
</feature>
<feature type="region of interest" description="Disordered" evidence="1">
    <location>
        <begin position="174"/>
        <end position="202"/>
    </location>
</feature>
<dbReference type="RefSeq" id="XP_018147595.1">
    <property type="nucleotide sequence ID" value="XM_018282921.1"/>
</dbReference>
<dbReference type="Proteomes" id="UP000078397">
    <property type="component" value="Unassembled WGS sequence"/>
</dbReference>
<name>A0A179G0R0_METCM</name>
<feature type="chain" id="PRO_5008102217" description="DUF7598 domain-containing protein" evidence="3">
    <location>
        <begin position="20"/>
        <end position="295"/>
    </location>
</feature>
<feature type="domain" description="DUF7598" evidence="4">
    <location>
        <begin position="25"/>
        <end position="162"/>
    </location>
</feature>
<comment type="caution">
    <text evidence="5">The sequence shown here is derived from an EMBL/GenBank/DDBJ whole genome shotgun (WGS) entry which is preliminary data.</text>
</comment>
<evidence type="ECO:0000313" key="6">
    <source>
        <dbReference type="Proteomes" id="UP000078397"/>
    </source>
</evidence>
<feature type="region of interest" description="Disordered" evidence="1">
    <location>
        <begin position="217"/>
        <end position="295"/>
    </location>
</feature>
<proteinExistence type="predicted"/>
<evidence type="ECO:0000256" key="2">
    <source>
        <dbReference type="SAM" id="Phobius"/>
    </source>
</evidence>
<feature type="transmembrane region" description="Helical" evidence="2">
    <location>
        <begin position="59"/>
        <end position="85"/>
    </location>
</feature>
<accession>A0A179G0R0</accession>
<keyword evidence="3" id="KW-0732">Signal</keyword>
<dbReference type="AlphaFoldDB" id="A0A179G0R0"/>
<dbReference type="STRING" id="1380566.A0A179G0R0"/>
<evidence type="ECO:0000313" key="5">
    <source>
        <dbReference type="EMBL" id="OAQ71058.1"/>
    </source>
</evidence>
<evidence type="ECO:0000256" key="1">
    <source>
        <dbReference type="SAM" id="MobiDB-lite"/>
    </source>
</evidence>
<feature type="compositionally biased region" description="Polar residues" evidence="1">
    <location>
        <begin position="277"/>
        <end position="295"/>
    </location>
</feature>
<keyword evidence="2" id="KW-0812">Transmembrane</keyword>
<protein>
    <recommendedName>
        <fullName evidence="4">DUF7598 domain-containing protein</fullName>
    </recommendedName>
</protein>
<keyword evidence="6" id="KW-1185">Reference proteome</keyword>
<dbReference type="Pfam" id="PF24535">
    <property type="entry name" value="DUF7598"/>
    <property type="match status" value="1"/>
</dbReference>
<dbReference type="GeneID" id="28846915"/>
<reference evidence="5 6" key="1">
    <citation type="journal article" date="2016" name="PLoS Pathog.">
        <title>Biosynthesis of antibiotic leucinostatins in bio-control fungus Purpureocillium lilacinum and their inhibition on phytophthora revealed by genome mining.</title>
        <authorList>
            <person name="Wang G."/>
            <person name="Liu Z."/>
            <person name="Lin R."/>
            <person name="Li E."/>
            <person name="Mao Z."/>
            <person name="Ling J."/>
            <person name="Yang Y."/>
            <person name="Yin W.B."/>
            <person name="Xie B."/>
        </authorList>
    </citation>
    <scope>NUCLEOTIDE SEQUENCE [LARGE SCALE GENOMIC DNA]</scope>
    <source>
        <strain evidence="5">170</strain>
    </source>
</reference>
<keyword evidence="2" id="KW-0472">Membrane</keyword>
<evidence type="ECO:0000256" key="3">
    <source>
        <dbReference type="SAM" id="SignalP"/>
    </source>
</evidence>
<dbReference type="OrthoDB" id="5327148at2759"/>
<feature type="transmembrane region" description="Helical" evidence="2">
    <location>
        <begin position="29"/>
        <end position="52"/>
    </location>
</feature>
<sequence>MWCLVLKVVKFFFPSASEAGNNAVGMFILQGLRVCTVITLATMCASFWVYIIRVDKSRAYFVFECASLFFNSIICVLLILSEFPLCKPIRDYFRTSWPVLSELHGVSWLGGAMLLLGCDIFGNLNKPANEKDKLGSHFFGLVLAAGILAVTFGVLNVICGFVWRNGKEGITSRDIRSKGPLAQGRRQSLPDYSSSAGSSFRNEKLQHKVANKLWEKATGAGKKEKSGRPNISGPVDVERGVYNNHGANYDYSHESNIDRRSPIVPDLRRPDSALHPANQNISGRSSKYSQDTNRF</sequence>
<feature type="compositionally biased region" description="Basic and acidic residues" evidence="1">
    <location>
        <begin position="251"/>
        <end position="272"/>
    </location>
</feature>
<dbReference type="KEGG" id="pchm:VFPPC_03420"/>
<evidence type="ECO:0000259" key="4">
    <source>
        <dbReference type="Pfam" id="PF24535"/>
    </source>
</evidence>
<feature type="compositionally biased region" description="Polar residues" evidence="1">
    <location>
        <begin position="190"/>
        <end position="200"/>
    </location>
</feature>
<organism evidence="5 6">
    <name type="scientific">Pochonia chlamydosporia 170</name>
    <dbReference type="NCBI Taxonomy" id="1380566"/>
    <lineage>
        <taxon>Eukaryota</taxon>
        <taxon>Fungi</taxon>
        <taxon>Dikarya</taxon>
        <taxon>Ascomycota</taxon>
        <taxon>Pezizomycotina</taxon>
        <taxon>Sordariomycetes</taxon>
        <taxon>Hypocreomycetidae</taxon>
        <taxon>Hypocreales</taxon>
        <taxon>Clavicipitaceae</taxon>
        <taxon>Pochonia</taxon>
    </lineage>
</organism>
<feature type="transmembrane region" description="Helical" evidence="2">
    <location>
        <begin position="137"/>
        <end position="163"/>
    </location>
</feature>
<dbReference type="EMBL" id="LSBJ02000002">
    <property type="protein sequence ID" value="OAQ71058.1"/>
    <property type="molecule type" value="Genomic_DNA"/>
</dbReference>